<evidence type="ECO:0000313" key="2">
    <source>
        <dbReference type="EMBL" id="MCH99797.1"/>
    </source>
</evidence>
<evidence type="ECO:0000313" key="3">
    <source>
        <dbReference type="Proteomes" id="UP000265520"/>
    </source>
</evidence>
<keyword evidence="3" id="KW-1185">Reference proteome</keyword>
<dbReference type="AlphaFoldDB" id="A0A392NIT3"/>
<organism evidence="2 3">
    <name type="scientific">Trifolium medium</name>
    <dbReference type="NCBI Taxonomy" id="97028"/>
    <lineage>
        <taxon>Eukaryota</taxon>
        <taxon>Viridiplantae</taxon>
        <taxon>Streptophyta</taxon>
        <taxon>Embryophyta</taxon>
        <taxon>Tracheophyta</taxon>
        <taxon>Spermatophyta</taxon>
        <taxon>Magnoliopsida</taxon>
        <taxon>eudicotyledons</taxon>
        <taxon>Gunneridae</taxon>
        <taxon>Pentapetalae</taxon>
        <taxon>rosids</taxon>
        <taxon>fabids</taxon>
        <taxon>Fabales</taxon>
        <taxon>Fabaceae</taxon>
        <taxon>Papilionoideae</taxon>
        <taxon>50 kb inversion clade</taxon>
        <taxon>NPAAA clade</taxon>
        <taxon>Hologalegina</taxon>
        <taxon>IRL clade</taxon>
        <taxon>Trifolieae</taxon>
        <taxon>Trifolium</taxon>
    </lineage>
</organism>
<proteinExistence type="predicted"/>
<keyword evidence="1" id="KW-0732">Signal</keyword>
<feature type="signal peptide" evidence="1">
    <location>
        <begin position="1"/>
        <end position="20"/>
    </location>
</feature>
<dbReference type="EMBL" id="LXQA010041357">
    <property type="protein sequence ID" value="MCH99797.1"/>
    <property type="molecule type" value="Genomic_DNA"/>
</dbReference>
<name>A0A392NIT3_9FABA</name>
<sequence>LGANLLLLQELFTHLVPLQSCCIGNSLAMVGGNATSMRVFFQAQDIRVGVRIHNLTIAEGEVMAILEAIRVATF</sequence>
<feature type="chain" id="PRO_5017249912" evidence="1">
    <location>
        <begin position="21"/>
        <end position="74"/>
    </location>
</feature>
<feature type="non-terminal residue" evidence="2">
    <location>
        <position position="1"/>
    </location>
</feature>
<dbReference type="Proteomes" id="UP000265520">
    <property type="component" value="Unassembled WGS sequence"/>
</dbReference>
<accession>A0A392NIT3</accession>
<reference evidence="2 3" key="1">
    <citation type="journal article" date="2018" name="Front. Plant Sci.">
        <title>Red Clover (Trifolium pratense) and Zigzag Clover (T. medium) - A Picture of Genomic Similarities and Differences.</title>
        <authorList>
            <person name="Dluhosova J."/>
            <person name="Istvanek J."/>
            <person name="Nedelnik J."/>
            <person name="Repkova J."/>
        </authorList>
    </citation>
    <scope>NUCLEOTIDE SEQUENCE [LARGE SCALE GENOMIC DNA]</scope>
    <source>
        <strain evidence="3">cv. 10/8</strain>
        <tissue evidence="2">Leaf</tissue>
    </source>
</reference>
<protein>
    <submittedName>
        <fullName evidence="2">Uncharacterized protein</fullName>
    </submittedName>
</protein>
<evidence type="ECO:0000256" key="1">
    <source>
        <dbReference type="SAM" id="SignalP"/>
    </source>
</evidence>
<comment type="caution">
    <text evidence="2">The sequence shown here is derived from an EMBL/GenBank/DDBJ whole genome shotgun (WGS) entry which is preliminary data.</text>
</comment>